<evidence type="ECO:0000313" key="4">
    <source>
        <dbReference type="Proteomes" id="UP000315648"/>
    </source>
</evidence>
<dbReference type="Pfam" id="PF12215">
    <property type="entry name" value="Glyco_hydr_116N"/>
    <property type="match status" value="1"/>
</dbReference>
<evidence type="ECO:0000259" key="1">
    <source>
        <dbReference type="Pfam" id="PF04685"/>
    </source>
</evidence>
<comment type="caution">
    <text evidence="3">The sequence shown here is derived from an EMBL/GenBank/DDBJ whole genome shotgun (WGS) entry which is preliminary data.</text>
</comment>
<proteinExistence type="predicted"/>
<dbReference type="InterPro" id="IPR012341">
    <property type="entry name" value="6hp_glycosidase-like_sf"/>
</dbReference>
<organism evidence="3 4">
    <name type="scientific">Rariglobus hedericola</name>
    <dbReference type="NCBI Taxonomy" id="2597822"/>
    <lineage>
        <taxon>Bacteria</taxon>
        <taxon>Pseudomonadati</taxon>
        <taxon>Verrucomicrobiota</taxon>
        <taxon>Opitutia</taxon>
        <taxon>Opitutales</taxon>
        <taxon>Opitutaceae</taxon>
        <taxon>Rariglobus</taxon>
    </lineage>
</organism>
<dbReference type="OrthoDB" id="9759959at2"/>
<dbReference type="Pfam" id="PF04685">
    <property type="entry name" value="DUF608"/>
    <property type="match status" value="1"/>
</dbReference>
<dbReference type="RefSeq" id="WP_144228862.1">
    <property type="nucleotide sequence ID" value="NZ_CBCRVV010000034.1"/>
</dbReference>
<name>A0A556QPF5_9BACT</name>
<sequence>MTLVTSMHRSQLPRSGLALGGIGTGSFEIRQDGSFQNWSIFNNNPVFAGAPYPHNPKETLFFKLWVRVENENPRMVLLQIEDSHNAGAIERQFQYIFPWLSGVDVIRTTASFPFADLEFEQDGLPLRVSLRAWSPFIPGNLKDSALPLVYFDFEIRSIGDRPVDVQVLAVMRNAVAYDQPQRIYVNRRVRDGAFSAVVCEAEQTNPSASTTGALCLASFSDRSTAYMGWEHNHPYYERCLREYPISEYDDTAGRNNVDKATGARRADPRCFVTIGTHATLRDSSDIFRHTFALSWHFPNNYAKGNQALAAGYLEDASFPGHTGSTAPAAATTEKRPRPLEGHFYATHFNSAESVARYAMQERARLLSESTAFHRTFFDSSLPTFVLDQINSHLNTLHTSTWLTPTGMFGVLEGLSPTRSFAGIATTDVAMYGQIAVSLLFPELDRITIDLWTKFQNPNGSVIHSVCCDSTTASPSEATGHRLDMPAQYVFMALRAAVWSGDRRYQEKLWPHVKAALAYVLRERDKNGDHLPDMEGVMCSYDNFPMFGVAPYVVSQWLAAIAAALMVARRLGDAAFISEYAAYFDQGCATLEKTTWNGRYFNLSSDVRPEDPTAHLGCLADQIIGDGVIRQLGLPSIIDPAKTTTALRTILEMNYKADQGLRNCQWPGDTFLHEVTSNCWVDQANTCWTGVELNFAAQLYYAGFNESAEEIIRNVDVRHRRWGMYWDHQEFGGHYFRPLSALAIPNAYLGLSYDGETLRIAPARPLPIGRWCALLPGATATLFKTHDGVRLEFRIGSVPLTCLEFACGSSGTPSLRGTEVRPLAHTSENEVCRLMFVPGTRLAAGAVIEITS</sequence>
<dbReference type="InterPro" id="IPR008928">
    <property type="entry name" value="6-hairpin_glycosidase_sf"/>
</dbReference>
<reference evidence="3 4" key="1">
    <citation type="submission" date="2019-07" db="EMBL/GenBank/DDBJ databases">
        <title>Description of 53C-WASEF.</title>
        <authorList>
            <person name="Pitt A."/>
            <person name="Hahn M.W."/>
        </authorList>
    </citation>
    <scope>NUCLEOTIDE SEQUENCE [LARGE SCALE GENOMIC DNA]</scope>
    <source>
        <strain evidence="3 4">53C-WASEF</strain>
    </source>
</reference>
<gene>
    <name evidence="3" type="ORF">FPL22_04270</name>
</gene>
<evidence type="ECO:0008006" key="5">
    <source>
        <dbReference type="Google" id="ProtNLM"/>
    </source>
</evidence>
<dbReference type="SUPFAM" id="SSF48208">
    <property type="entry name" value="Six-hairpin glycosidases"/>
    <property type="match status" value="1"/>
</dbReference>
<evidence type="ECO:0000259" key="2">
    <source>
        <dbReference type="Pfam" id="PF12215"/>
    </source>
</evidence>
<dbReference type="EMBL" id="VMBG01000001">
    <property type="protein sequence ID" value="TSJ78521.1"/>
    <property type="molecule type" value="Genomic_DNA"/>
</dbReference>
<dbReference type="GO" id="GO:0008422">
    <property type="term" value="F:beta-glucosidase activity"/>
    <property type="evidence" value="ECO:0007669"/>
    <property type="project" value="TreeGrafter"/>
</dbReference>
<dbReference type="Gene3D" id="1.50.10.10">
    <property type="match status" value="1"/>
</dbReference>
<accession>A0A556QPF5</accession>
<feature type="domain" description="Glycosyl-hydrolase family 116 catalytic region" evidence="1">
    <location>
        <begin position="423"/>
        <end position="727"/>
    </location>
</feature>
<feature type="domain" description="Glycosyl-hydrolase family 116 N-terminal" evidence="2">
    <location>
        <begin position="16"/>
        <end position="364"/>
    </location>
</feature>
<evidence type="ECO:0000313" key="3">
    <source>
        <dbReference type="EMBL" id="TSJ78521.1"/>
    </source>
</evidence>
<dbReference type="PANTHER" id="PTHR12654:SF0">
    <property type="entry name" value="NON-LYSOSOMAL GLUCOSYLCERAMIDASE"/>
    <property type="match status" value="1"/>
</dbReference>
<keyword evidence="4" id="KW-1185">Reference proteome</keyword>
<dbReference type="Proteomes" id="UP000315648">
    <property type="component" value="Unassembled WGS sequence"/>
</dbReference>
<dbReference type="AlphaFoldDB" id="A0A556QPF5"/>
<protein>
    <recommendedName>
        <fullName evidence="5">Glucosylceramidase</fullName>
    </recommendedName>
</protein>
<dbReference type="InterPro" id="IPR006775">
    <property type="entry name" value="GH116_catalytic"/>
</dbReference>
<dbReference type="InterPro" id="IPR052566">
    <property type="entry name" value="Non-lysos_glucosylceramidase"/>
</dbReference>
<dbReference type="GO" id="GO:0005975">
    <property type="term" value="P:carbohydrate metabolic process"/>
    <property type="evidence" value="ECO:0007669"/>
    <property type="project" value="InterPro"/>
</dbReference>
<dbReference type="PANTHER" id="PTHR12654">
    <property type="entry name" value="BILE ACID BETA-GLUCOSIDASE-RELATED"/>
    <property type="match status" value="1"/>
</dbReference>
<dbReference type="InterPro" id="IPR024462">
    <property type="entry name" value="GH116_N"/>
</dbReference>